<organism evidence="1 2">
    <name type="scientific">Candidatus Methanomarinus sp</name>
    <dbReference type="NCBI Taxonomy" id="3386244"/>
    <lineage>
        <taxon>Archaea</taxon>
        <taxon>Methanobacteriati</taxon>
        <taxon>Methanobacteriota</taxon>
        <taxon>Stenosarchaea group</taxon>
        <taxon>Methanomicrobia</taxon>
        <taxon>Methanosarcinales</taxon>
        <taxon>ANME-2 cluster</taxon>
        <taxon>Candidatus Methanocomedenaceae</taxon>
        <taxon>Candidatus Methanomarinus</taxon>
    </lineage>
</organism>
<proteinExistence type="predicted"/>
<evidence type="ECO:0000313" key="2">
    <source>
        <dbReference type="Proteomes" id="UP000315423"/>
    </source>
</evidence>
<accession>A0AC61SAL7</accession>
<gene>
    <name evidence="1" type="ORF">C5S46_04970</name>
</gene>
<reference evidence="1" key="1">
    <citation type="submission" date="2018-09" db="EMBL/GenBank/DDBJ databases">
        <title>A genomic encyclopedia of anaerobic methanotrophic archaea.</title>
        <authorList>
            <person name="Skennerton C.T."/>
            <person name="Chadwick G.L."/>
            <person name="Laso-Perez R."/>
            <person name="Leu A.O."/>
            <person name="Speth D.R."/>
            <person name="Yu H."/>
            <person name="Morgan-Lang C."/>
            <person name="Hatzenpichler R."/>
            <person name="Goudeau D."/>
            <person name="Malmstrom R."/>
            <person name="Woyke T."/>
            <person name="Hallam S."/>
            <person name="Tyson G.W."/>
            <person name="Wegener G."/>
            <person name="Boetius A."/>
            <person name="Orphan V.J."/>
        </authorList>
    </citation>
    <scope>NUCLEOTIDE SEQUENCE</scope>
    <source>
        <strain evidence="1">CONS3730D10UFb2</strain>
    </source>
</reference>
<name>A0AC61SAL7_9EURY</name>
<comment type="caution">
    <text evidence="1">The sequence shown here is derived from an EMBL/GenBank/DDBJ whole genome shotgun (WGS) entry which is preliminary data.</text>
</comment>
<protein>
    <submittedName>
        <fullName evidence="1">Photosystem reaction center subunit H</fullName>
    </submittedName>
</protein>
<dbReference type="Proteomes" id="UP000315423">
    <property type="component" value="Unassembled WGS sequence"/>
</dbReference>
<sequence>MRTEVSTLFGVNVYTDKGVYVGRVDDVILDPNESKISGLAIGKINQDMFDSTESKGVVLPYRWVTAVGDVILIKQVFSKFKKKIEDE</sequence>
<dbReference type="EMBL" id="QYBA01000164">
    <property type="protein sequence ID" value="TKY91595.1"/>
    <property type="molecule type" value="Genomic_DNA"/>
</dbReference>
<evidence type="ECO:0000313" key="1">
    <source>
        <dbReference type="EMBL" id="TKY91595.1"/>
    </source>
</evidence>